<comment type="caution">
    <text evidence="3">The sequence shown here is derived from an EMBL/GenBank/DDBJ whole genome shotgun (WGS) entry which is preliminary data.</text>
</comment>
<proteinExistence type="predicted"/>
<reference evidence="3 4" key="1">
    <citation type="submission" date="2017-06" db="EMBL/GenBank/DDBJ databases">
        <authorList>
            <person name="Kim H.J."/>
            <person name="Triplett B.A."/>
        </authorList>
    </citation>
    <scope>NUCLEOTIDE SEQUENCE [LARGE SCALE GENOMIC DNA]</scope>
    <source>
        <strain evidence="3 4">13146</strain>
    </source>
</reference>
<dbReference type="GO" id="GO:0003677">
    <property type="term" value="F:DNA binding"/>
    <property type="evidence" value="ECO:0007669"/>
    <property type="project" value="InterPro"/>
</dbReference>
<dbReference type="Proteomes" id="UP000198157">
    <property type="component" value="Unassembled WGS sequence"/>
</dbReference>
<dbReference type="InterPro" id="IPR001387">
    <property type="entry name" value="Cro/C1-type_HTH"/>
</dbReference>
<dbReference type="CDD" id="cd00093">
    <property type="entry name" value="HTH_XRE"/>
    <property type="match status" value="1"/>
</dbReference>
<protein>
    <submittedName>
        <fullName evidence="3">Transcriptional regulator</fullName>
    </submittedName>
</protein>
<dbReference type="SUPFAM" id="SSF47413">
    <property type="entry name" value="lambda repressor-like DNA-binding domains"/>
    <property type="match status" value="1"/>
</dbReference>
<dbReference type="EMBL" id="NIVS01000037">
    <property type="protein sequence ID" value="OWQ52026.1"/>
    <property type="molecule type" value="Genomic_DNA"/>
</dbReference>
<dbReference type="OrthoDB" id="7595480at2"/>
<dbReference type="PROSITE" id="PS50943">
    <property type="entry name" value="HTH_CROC1"/>
    <property type="match status" value="1"/>
</dbReference>
<dbReference type="Pfam" id="PF01381">
    <property type="entry name" value="HTH_3"/>
    <property type="match status" value="1"/>
</dbReference>
<evidence type="ECO:0000313" key="4">
    <source>
        <dbReference type="Proteomes" id="UP000198157"/>
    </source>
</evidence>
<feature type="region of interest" description="Disordered" evidence="1">
    <location>
        <begin position="80"/>
        <end position="116"/>
    </location>
</feature>
<feature type="domain" description="HTH cro/C1-type" evidence="2">
    <location>
        <begin position="20"/>
        <end position="72"/>
    </location>
</feature>
<organism evidence="3 4">
    <name type="scientific">Stenotrophomonas maltophilia</name>
    <name type="common">Pseudomonas maltophilia</name>
    <name type="synonym">Xanthomonas maltophilia</name>
    <dbReference type="NCBI Taxonomy" id="40324"/>
    <lineage>
        <taxon>Bacteria</taxon>
        <taxon>Pseudomonadati</taxon>
        <taxon>Pseudomonadota</taxon>
        <taxon>Gammaproteobacteria</taxon>
        <taxon>Lysobacterales</taxon>
        <taxon>Lysobacteraceae</taxon>
        <taxon>Stenotrophomonas</taxon>
        <taxon>Stenotrophomonas maltophilia group</taxon>
    </lineage>
</organism>
<dbReference type="InterPro" id="IPR010982">
    <property type="entry name" value="Lambda_DNA-bd_dom_sf"/>
</dbReference>
<sequence>MTITHLMTDDAVLAELGQRLARLRLSQGITQEQLADAAGVSKRTVQRLEDGTPAQLANLIRCLRALGRLDALDVMLPSDGPNPIDLLKRRGHQRQRARPGVAEPAPAKPWTWGDEQ</sequence>
<gene>
    <name evidence="3" type="ORF">CEE60_13965</name>
</gene>
<accession>A0A246HKA5</accession>
<evidence type="ECO:0000256" key="1">
    <source>
        <dbReference type="SAM" id="MobiDB-lite"/>
    </source>
</evidence>
<evidence type="ECO:0000259" key="2">
    <source>
        <dbReference type="PROSITE" id="PS50943"/>
    </source>
</evidence>
<name>A0A246HKA5_STEMA</name>
<dbReference type="AlphaFoldDB" id="A0A246HKA5"/>
<dbReference type="Gene3D" id="1.10.260.40">
    <property type="entry name" value="lambda repressor-like DNA-binding domains"/>
    <property type="match status" value="1"/>
</dbReference>
<evidence type="ECO:0000313" key="3">
    <source>
        <dbReference type="EMBL" id="OWQ52026.1"/>
    </source>
</evidence>
<dbReference type="SMART" id="SM00530">
    <property type="entry name" value="HTH_XRE"/>
    <property type="match status" value="1"/>
</dbReference>